<keyword evidence="1" id="KW-1133">Transmembrane helix</keyword>
<feature type="transmembrane region" description="Helical" evidence="1">
    <location>
        <begin position="12"/>
        <end position="30"/>
    </location>
</feature>
<name>W2ZBQ2_PHYNI</name>
<dbReference type="EMBL" id="ANIY01002027">
    <property type="protein sequence ID" value="ETP43629.1"/>
    <property type="molecule type" value="Genomic_DNA"/>
</dbReference>
<evidence type="ECO:0000313" key="2">
    <source>
        <dbReference type="EMBL" id="ETP43629.1"/>
    </source>
</evidence>
<evidence type="ECO:0000313" key="3">
    <source>
        <dbReference type="Proteomes" id="UP000018948"/>
    </source>
</evidence>
<reference evidence="2 3" key="1">
    <citation type="submission" date="2013-11" db="EMBL/GenBank/DDBJ databases">
        <title>The Genome Sequence of Phytophthora parasitica P10297.</title>
        <authorList>
            <consortium name="The Broad Institute Genomics Platform"/>
            <person name="Russ C."/>
            <person name="Tyler B."/>
            <person name="Panabieres F."/>
            <person name="Shan W."/>
            <person name="Tripathy S."/>
            <person name="Grunwald N."/>
            <person name="Machado M."/>
            <person name="Johnson C.S."/>
            <person name="Walker B."/>
            <person name="Young S.K."/>
            <person name="Zeng Q."/>
            <person name="Gargeya S."/>
            <person name="Fitzgerald M."/>
            <person name="Haas B."/>
            <person name="Abouelleil A."/>
            <person name="Allen A.W."/>
            <person name="Alvarado L."/>
            <person name="Arachchi H.M."/>
            <person name="Berlin A.M."/>
            <person name="Chapman S.B."/>
            <person name="Gainer-Dewar J."/>
            <person name="Goldberg J."/>
            <person name="Griggs A."/>
            <person name="Gujja S."/>
            <person name="Hansen M."/>
            <person name="Howarth C."/>
            <person name="Imamovic A."/>
            <person name="Ireland A."/>
            <person name="Larimer J."/>
            <person name="McCowan C."/>
            <person name="Murphy C."/>
            <person name="Pearson M."/>
            <person name="Poon T.W."/>
            <person name="Priest M."/>
            <person name="Roberts A."/>
            <person name="Saif S."/>
            <person name="Shea T."/>
            <person name="Sisk P."/>
            <person name="Sykes S."/>
            <person name="Wortman J."/>
            <person name="Nusbaum C."/>
            <person name="Birren B."/>
        </authorList>
    </citation>
    <scope>NUCLEOTIDE SEQUENCE [LARGE SCALE GENOMIC DNA]</scope>
    <source>
        <strain evidence="2 3">P10297</strain>
    </source>
</reference>
<gene>
    <name evidence="2" type="ORF">F442_09668</name>
</gene>
<feature type="transmembrane region" description="Helical" evidence="1">
    <location>
        <begin position="50"/>
        <end position="74"/>
    </location>
</feature>
<keyword evidence="1" id="KW-0812">Transmembrane</keyword>
<dbReference type="Proteomes" id="UP000018948">
    <property type="component" value="Unassembled WGS sequence"/>
</dbReference>
<feature type="transmembrane region" description="Helical" evidence="1">
    <location>
        <begin position="277"/>
        <end position="299"/>
    </location>
</feature>
<proteinExistence type="predicted"/>
<organism evidence="2 3">
    <name type="scientific">Phytophthora nicotianae P10297</name>
    <dbReference type="NCBI Taxonomy" id="1317064"/>
    <lineage>
        <taxon>Eukaryota</taxon>
        <taxon>Sar</taxon>
        <taxon>Stramenopiles</taxon>
        <taxon>Oomycota</taxon>
        <taxon>Peronosporomycetes</taxon>
        <taxon>Peronosporales</taxon>
        <taxon>Peronosporaceae</taxon>
        <taxon>Phytophthora</taxon>
    </lineage>
</organism>
<dbReference type="OrthoDB" id="121624at2759"/>
<comment type="caution">
    <text evidence="2">The sequence shown here is derived from an EMBL/GenBank/DDBJ whole genome shotgun (WGS) entry which is preliminary data.</text>
</comment>
<sequence>MYDLAPVQFRGGALIALPLWKFAAKHFIMWSSREFEDFMPAIVSLSVDLFSALFVSVCISTSGSLYLSVLFIATDVGQTLLEFREVLANATTVVEILRAQEGSLQNKNTNTHDALMTPNLITRITTITRNPRAFNVLTLKRTRLWACLPHRMTVDQEKQMDVLEGSRFYGPRGLISSRRSSRTRHKSRHISLSFGLLKSAPIVPGFTSSTNKIIKRGEKSRQVVLQGLQLLFHCEYLALVEYIECIVPLVFATYKLVLHQLPNAVYYPASSNWGVAAIVNILVYAALEVGSLLLLHYFLQKKFIFSPLYQLAFALETQMYLVQALLFLEIVILLQYELEHLGADFTFRFEWLHTSV</sequence>
<keyword evidence="1" id="KW-0472">Membrane</keyword>
<feature type="transmembrane region" description="Helical" evidence="1">
    <location>
        <begin position="236"/>
        <end position="257"/>
    </location>
</feature>
<protein>
    <submittedName>
        <fullName evidence="2">Uncharacterized protein</fullName>
    </submittedName>
</protein>
<evidence type="ECO:0000256" key="1">
    <source>
        <dbReference type="SAM" id="Phobius"/>
    </source>
</evidence>
<dbReference type="AlphaFoldDB" id="W2ZBQ2"/>
<accession>W2ZBQ2</accession>